<name>A0A446BGN3_9PEZI</name>
<protein>
    <submittedName>
        <fullName evidence="1">D2575c96-a888-4e4a-b852-e1e0b7876fbf</fullName>
    </submittedName>
</protein>
<sequence length="130" mass="14397">SWCSERRRLDVLKLLLGRLETARPARGAIGCGRAAARLARRMLEGPRAATRSREADMISVLLWSEGAKRQNPEPREDVRRAIGGAGARQRWAGPGRACFWHRTIFRLTDASGSLSWLALVIHLSGSGPRQ</sequence>
<feature type="non-terminal residue" evidence="1">
    <location>
        <position position="1"/>
    </location>
</feature>
<evidence type="ECO:0000313" key="1">
    <source>
        <dbReference type="EMBL" id="SPQ21655.1"/>
    </source>
</evidence>
<reference evidence="1 2" key="1">
    <citation type="submission" date="2018-04" db="EMBL/GenBank/DDBJ databases">
        <authorList>
            <person name="Huttner S."/>
            <person name="Dainat J."/>
        </authorList>
    </citation>
    <scope>NUCLEOTIDE SEQUENCE [LARGE SCALE GENOMIC DNA]</scope>
</reference>
<gene>
    <name evidence="1" type="ORF">TT172_LOCUS4074</name>
</gene>
<evidence type="ECO:0000313" key="2">
    <source>
        <dbReference type="Proteomes" id="UP000289323"/>
    </source>
</evidence>
<dbReference type="AlphaFoldDB" id="A0A446BGN3"/>
<organism evidence="1 2">
    <name type="scientific">Thermothielavioides terrestris</name>
    <dbReference type="NCBI Taxonomy" id="2587410"/>
    <lineage>
        <taxon>Eukaryota</taxon>
        <taxon>Fungi</taxon>
        <taxon>Dikarya</taxon>
        <taxon>Ascomycota</taxon>
        <taxon>Pezizomycotina</taxon>
        <taxon>Sordariomycetes</taxon>
        <taxon>Sordariomycetidae</taxon>
        <taxon>Sordariales</taxon>
        <taxon>Chaetomiaceae</taxon>
        <taxon>Thermothielavioides</taxon>
    </lineage>
</organism>
<accession>A0A446BGN3</accession>
<dbReference type="Proteomes" id="UP000289323">
    <property type="component" value="Unassembled WGS sequence"/>
</dbReference>
<proteinExistence type="predicted"/>
<dbReference type="EMBL" id="OUUZ01000008">
    <property type="protein sequence ID" value="SPQ21655.1"/>
    <property type="molecule type" value="Genomic_DNA"/>
</dbReference>